<evidence type="ECO:0000256" key="3">
    <source>
        <dbReference type="ARBA" id="ARBA00023002"/>
    </source>
</evidence>
<accession>A0AAD6LEP1</accession>
<evidence type="ECO:0000313" key="5">
    <source>
        <dbReference type="Proteomes" id="UP001164929"/>
    </source>
</evidence>
<keyword evidence="3" id="KW-0560">Oxidoreductase</keyword>
<dbReference type="PANTHER" id="PTHR11592">
    <property type="entry name" value="GLUTATHIONE PEROXIDASE"/>
    <property type="match status" value="1"/>
</dbReference>
<dbReference type="GO" id="GO:0005829">
    <property type="term" value="C:cytosol"/>
    <property type="evidence" value="ECO:0007669"/>
    <property type="project" value="TreeGrafter"/>
</dbReference>
<organism evidence="4 5">
    <name type="scientific">Populus alba x Populus x berolinensis</name>
    <dbReference type="NCBI Taxonomy" id="444605"/>
    <lineage>
        <taxon>Eukaryota</taxon>
        <taxon>Viridiplantae</taxon>
        <taxon>Streptophyta</taxon>
        <taxon>Embryophyta</taxon>
        <taxon>Tracheophyta</taxon>
        <taxon>Spermatophyta</taxon>
        <taxon>Magnoliopsida</taxon>
        <taxon>eudicotyledons</taxon>
        <taxon>Gunneridae</taxon>
        <taxon>Pentapetalae</taxon>
        <taxon>rosids</taxon>
        <taxon>fabids</taxon>
        <taxon>Malpighiales</taxon>
        <taxon>Salicaceae</taxon>
        <taxon>Saliceae</taxon>
        <taxon>Populus</taxon>
    </lineage>
</organism>
<keyword evidence="5" id="KW-1185">Reference proteome</keyword>
<dbReference type="PROSITE" id="PS51355">
    <property type="entry name" value="GLUTATHIONE_PEROXID_3"/>
    <property type="match status" value="1"/>
</dbReference>
<dbReference type="Pfam" id="PF00255">
    <property type="entry name" value="GSHPx"/>
    <property type="match status" value="1"/>
</dbReference>
<dbReference type="PANTHER" id="PTHR11592:SF78">
    <property type="entry name" value="GLUTATHIONE PEROXIDASE"/>
    <property type="match status" value="1"/>
</dbReference>
<name>A0AAD6LEP1_9ROSI</name>
<keyword evidence="2" id="KW-0575">Peroxidase</keyword>
<dbReference type="InterPro" id="IPR000889">
    <property type="entry name" value="Glutathione_peroxidase"/>
</dbReference>
<dbReference type="PROSITE" id="PS00763">
    <property type="entry name" value="GLUTATHIONE_PEROXID_2"/>
    <property type="match status" value="1"/>
</dbReference>
<dbReference type="GO" id="GO:0006979">
    <property type="term" value="P:response to oxidative stress"/>
    <property type="evidence" value="ECO:0007669"/>
    <property type="project" value="InterPro"/>
</dbReference>
<proteinExistence type="inferred from homology"/>
<reference evidence="4" key="1">
    <citation type="journal article" date="2023" name="Mol. Ecol. Resour.">
        <title>Chromosome-level genome assembly of a triploid poplar Populus alba 'Berolinensis'.</title>
        <authorList>
            <person name="Chen S."/>
            <person name="Yu Y."/>
            <person name="Wang X."/>
            <person name="Wang S."/>
            <person name="Zhang T."/>
            <person name="Zhou Y."/>
            <person name="He R."/>
            <person name="Meng N."/>
            <person name="Wang Y."/>
            <person name="Liu W."/>
            <person name="Liu Z."/>
            <person name="Liu J."/>
            <person name="Guo Q."/>
            <person name="Huang H."/>
            <person name="Sederoff R.R."/>
            <person name="Wang G."/>
            <person name="Qu G."/>
            <person name="Chen S."/>
        </authorList>
    </citation>
    <scope>NUCLEOTIDE SEQUENCE</scope>
    <source>
        <strain evidence="4">SC-2020</strain>
    </source>
</reference>
<evidence type="ECO:0000256" key="2">
    <source>
        <dbReference type="ARBA" id="ARBA00022559"/>
    </source>
</evidence>
<protein>
    <submittedName>
        <fullName evidence="4">Uncharacterized protein</fullName>
    </submittedName>
</protein>
<dbReference type="InterPro" id="IPR029760">
    <property type="entry name" value="GPX_CS"/>
</dbReference>
<dbReference type="AlphaFoldDB" id="A0AAD6LEP1"/>
<dbReference type="GO" id="GO:0004601">
    <property type="term" value="F:peroxidase activity"/>
    <property type="evidence" value="ECO:0007669"/>
    <property type="project" value="UniProtKB-KW"/>
</dbReference>
<gene>
    <name evidence="4" type="ORF">NC653_037514</name>
</gene>
<dbReference type="InterPro" id="IPR036249">
    <property type="entry name" value="Thioredoxin-like_sf"/>
</dbReference>
<dbReference type="SUPFAM" id="SSF52833">
    <property type="entry name" value="Thioredoxin-like"/>
    <property type="match status" value="1"/>
</dbReference>
<evidence type="ECO:0000256" key="1">
    <source>
        <dbReference type="ARBA" id="ARBA00006926"/>
    </source>
</evidence>
<comment type="caution">
    <text evidence="4">The sequence shown here is derived from an EMBL/GenBank/DDBJ whole genome shotgun (WGS) entry which is preliminary data.</text>
</comment>
<comment type="similarity">
    <text evidence="1">Belongs to the glutathione peroxidase family.</text>
</comment>
<dbReference type="Proteomes" id="UP001164929">
    <property type="component" value="Chromosome 17"/>
</dbReference>
<sequence>MFYLEHHRSWANRIVNSIPKIVNLSIVDDWHNTTYHLPGKRKMSPLVEDPRTLFISVGNISVFESSVLKSPLIEDFNFSAGTIMAGFEILAFPCNQFAGQEPGSNEEIQDTIDVNGKNTAPVYKF</sequence>
<dbReference type="EMBL" id="JAQIZT010000017">
    <property type="protein sequence ID" value="KAJ6959224.1"/>
    <property type="molecule type" value="Genomic_DNA"/>
</dbReference>
<evidence type="ECO:0000313" key="4">
    <source>
        <dbReference type="EMBL" id="KAJ6959224.1"/>
    </source>
</evidence>
<dbReference type="Gene3D" id="3.40.30.10">
    <property type="entry name" value="Glutaredoxin"/>
    <property type="match status" value="1"/>
</dbReference>